<dbReference type="InterPro" id="IPR011011">
    <property type="entry name" value="Znf_FYVE_PHD"/>
</dbReference>
<dbReference type="GO" id="GO:0003677">
    <property type="term" value="F:DNA binding"/>
    <property type="evidence" value="ECO:0007669"/>
    <property type="project" value="UniProtKB-KW"/>
</dbReference>
<dbReference type="Proteomes" id="UP000887565">
    <property type="component" value="Unplaced"/>
</dbReference>
<keyword evidence="8" id="KW-0539">Nucleus</keyword>
<name>A0A915HY22_ROMCU</name>
<evidence type="ECO:0000256" key="4">
    <source>
        <dbReference type="ARBA" id="ARBA00022833"/>
    </source>
</evidence>
<feature type="compositionally biased region" description="Polar residues" evidence="11">
    <location>
        <begin position="546"/>
        <end position="558"/>
    </location>
</feature>
<keyword evidence="3 10" id="KW-0863">Zinc-finger</keyword>
<dbReference type="InterPro" id="IPR022056">
    <property type="entry name" value="CpG-bd_C"/>
</dbReference>
<keyword evidence="4" id="KW-0862">Zinc</keyword>
<evidence type="ECO:0000256" key="11">
    <source>
        <dbReference type="SAM" id="MobiDB-lite"/>
    </source>
</evidence>
<dbReference type="InterPro" id="IPR001965">
    <property type="entry name" value="Znf_PHD"/>
</dbReference>
<evidence type="ECO:0000259" key="13">
    <source>
        <dbReference type="PROSITE" id="PS51058"/>
    </source>
</evidence>
<dbReference type="AlphaFoldDB" id="A0A915HY22"/>
<evidence type="ECO:0000256" key="10">
    <source>
        <dbReference type="PROSITE-ProRule" id="PRU00509"/>
    </source>
</evidence>
<evidence type="ECO:0000256" key="1">
    <source>
        <dbReference type="ARBA" id="ARBA00004123"/>
    </source>
</evidence>
<feature type="domain" description="CXXC-type" evidence="13">
    <location>
        <begin position="81"/>
        <end position="130"/>
    </location>
</feature>
<keyword evidence="6" id="KW-0238">DNA-binding</keyword>
<evidence type="ECO:0000259" key="12">
    <source>
        <dbReference type="PROSITE" id="PS50016"/>
    </source>
</evidence>
<feature type="domain" description="PHD-type" evidence="12">
    <location>
        <begin position="17"/>
        <end position="67"/>
    </location>
</feature>
<dbReference type="SMART" id="SM00249">
    <property type="entry name" value="PHD"/>
    <property type="match status" value="1"/>
</dbReference>
<dbReference type="GO" id="GO:0045893">
    <property type="term" value="P:positive regulation of DNA-templated transcription"/>
    <property type="evidence" value="ECO:0007669"/>
    <property type="project" value="TreeGrafter"/>
</dbReference>
<evidence type="ECO:0000256" key="5">
    <source>
        <dbReference type="ARBA" id="ARBA00023015"/>
    </source>
</evidence>
<dbReference type="SUPFAM" id="SSF57903">
    <property type="entry name" value="FYVE/PHD zinc finger"/>
    <property type="match status" value="1"/>
</dbReference>
<dbReference type="InterPro" id="IPR037869">
    <property type="entry name" value="Spp1/CFP1"/>
</dbReference>
<dbReference type="InterPro" id="IPR019787">
    <property type="entry name" value="Znf_PHD-finger"/>
</dbReference>
<feature type="compositionally biased region" description="Polar residues" evidence="11">
    <location>
        <begin position="177"/>
        <end position="211"/>
    </location>
</feature>
<dbReference type="OMA" id="IRVGHKP"/>
<feature type="region of interest" description="Disordered" evidence="11">
    <location>
        <begin position="533"/>
        <end position="558"/>
    </location>
</feature>
<evidence type="ECO:0000256" key="2">
    <source>
        <dbReference type="ARBA" id="ARBA00022723"/>
    </source>
</evidence>
<dbReference type="InterPro" id="IPR002857">
    <property type="entry name" value="Znf_CXXC"/>
</dbReference>
<dbReference type="InterPro" id="IPR019786">
    <property type="entry name" value="Zinc_finger_PHD-type_CS"/>
</dbReference>
<dbReference type="Pfam" id="PF00628">
    <property type="entry name" value="PHD"/>
    <property type="match status" value="1"/>
</dbReference>
<dbReference type="Pfam" id="PF02008">
    <property type="entry name" value="zf-CXXC"/>
    <property type="match status" value="1"/>
</dbReference>
<reference evidence="15" key="1">
    <citation type="submission" date="2022-11" db="UniProtKB">
        <authorList>
            <consortium name="WormBaseParasite"/>
        </authorList>
    </citation>
    <scope>IDENTIFICATION</scope>
</reference>
<proteinExistence type="predicted"/>
<dbReference type="GO" id="GO:0008270">
    <property type="term" value="F:zinc ion binding"/>
    <property type="evidence" value="ECO:0007669"/>
    <property type="project" value="UniProtKB-KW"/>
</dbReference>
<dbReference type="InterPro" id="IPR013083">
    <property type="entry name" value="Znf_RING/FYVE/PHD"/>
</dbReference>
<dbReference type="PANTHER" id="PTHR46174:SF1">
    <property type="entry name" value="CXXC-TYPE ZINC FINGER PROTEIN 1"/>
    <property type="match status" value="1"/>
</dbReference>
<comment type="subcellular location">
    <subcellularLocation>
        <location evidence="1">Nucleus</location>
    </subcellularLocation>
</comment>
<evidence type="ECO:0000313" key="14">
    <source>
        <dbReference type="Proteomes" id="UP000887565"/>
    </source>
</evidence>
<accession>A0A915HY22</accession>
<dbReference type="PROSITE" id="PS50016">
    <property type="entry name" value="ZF_PHD_2"/>
    <property type="match status" value="1"/>
</dbReference>
<evidence type="ECO:0000256" key="9">
    <source>
        <dbReference type="ARBA" id="ARBA00023828"/>
    </source>
</evidence>
<feature type="region of interest" description="Disordered" evidence="11">
    <location>
        <begin position="155"/>
        <end position="211"/>
    </location>
</feature>
<protein>
    <recommendedName>
        <fullName evidence="9">CXXC-type zinc finger protein 1</fullName>
    </recommendedName>
</protein>
<dbReference type="Gene3D" id="3.30.40.10">
    <property type="entry name" value="Zinc/RING finger domain, C3HC4 (zinc finger)"/>
    <property type="match status" value="1"/>
</dbReference>
<evidence type="ECO:0000256" key="7">
    <source>
        <dbReference type="ARBA" id="ARBA00023163"/>
    </source>
</evidence>
<keyword evidence="2" id="KW-0479">Metal-binding</keyword>
<dbReference type="PROSITE" id="PS51058">
    <property type="entry name" value="ZF_CXXC"/>
    <property type="match status" value="1"/>
</dbReference>
<evidence type="ECO:0000256" key="8">
    <source>
        <dbReference type="ARBA" id="ARBA00023242"/>
    </source>
</evidence>
<organism evidence="14 15">
    <name type="scientific">Romanomermis culicivorax</name>
    <name type="common">Nematode worm</name>
    <dbReference type="NCBI Taxonomy" id="13658"/>
    <lineage>
        <taxon>Eukaryota</taxon>
        <taxon>Metazoa</taxon>
        <taxon>Ecdysozoa</taxon>
        <taxon>Nematoda</taxon>
        <taxon>Enoplea</taxon>
        <taxon>Dorylaimia</taxon>
        <taxon>Mermithida</taxon>
        <taxon>Mermithoidea</taxon>
        <taxon>Mermithidae</taxon>
        <taxon>Romanomermis</taxon>
    </lineage>
</organism>
<dbReference type="Pfam" id="PF12269">
    <property type="entry name" value="CpG_bind_C"/>
    <property type="match status" value="1"/>
</dbReference>
<evidence type="ECO:0000256" key="6">
    <source>
        <dbReference type="ARBA" id="ARBA00023125"/>
    </source>
</evidence>
<dbReference type="PROSITE" id="PS01359">
    <property type="entry name" value="ZF_PHD_1"/>
    <property type="match status" value="1"/>
</dbReference>
<dbReference type="WBParaSite" id="nRc.2.0.1.t06784-RA">
    <property type="protein sequence ID" value="nRc.2.0.1.t06784-RA"/>
    <property type="gene ID" value="nRc.2.0.1.g06784"/>
</dbReference>
<keyword evidence="14" id="KW-1185">Reference proteome</keyword>
<keyword evidence="7" id="KW-0804">Transcription</keyword>
<keyword evidence="5" id="KW-0805">Transcription regulation</keyword>
<sequence>MDSSSSSRKRKNSGDGVYYCICKSKDDSRFMVCCDSCNTWYHGDCVNLNPEEAKKIKKYFCQLCLRDKDDTKNRSESVTESQKKRAKKECGNCIGCFRSEDCGRCEVCKSKNENTSLVGKKLQCRLRICVNSVPGPSYGKAPPPKKKETIHKLKATRRKSAVTSASGGGAKLKNVTAKKTTSTPSGGSHDVTSSAPSTSAGLPSSDMVSSETDQIAFTPNTVLGGGTTRAGARAYKTFMLEAGILNEDDRGEELRQCYGPGCVLPARRGSKYCSDETCGLKLARARLIEILPGRLQQWNASPTMAEEFERQRLKHLEVQMEVSRQRLTDLMDEEDKLNKWLEEAKSIKWDGQKDNDNDEEEANNVYCPTCGHETSAKNALRHINRCFIKYENQTSFGSSQRTLNNVYNIFCDTYNKNSRTYCKRLRVICPEHHKELKLDETDICAAPLDVNPNDNSMAPLGDLHSKPFCMGQKRSCIKHYKWDKIRRALIDMERLAHLLKLDELHDEQRALRMAQNSRGGILALLLHQTVKHDHQEQGKSVEVPSTPLTQQQPQWQSA</sequence>
<dbReference type="GO" id="GO:0048188">
    <property type="term" value="C:Set1C/COMPASS complex"/>
    <property type="evidence" value="ECO:0007669"/>
    <property type="project" value="InterPro"/>
</dbReference>
<dbReference type="PANTHER" id="PTHR46174">
    <property type="entry name" value="CXXC-TYPE ZINC FINGER PROTEIN 1"/>
    <property type="match status" value="1"/>
</dbReference>
<evidence type="ECO:0000256" key="3">
    <source>
        <dbReference type="ARBA" id="ARBA00022771"/>
    </source>
</evidence>
<evidence type="ECO:0000313" key="15">
    <source>
        <dbReference type="WBParaSite" id="nRc.2.0.1.t06784-RA"/>
    </source>
</evidence>